<protein>
    <recommendedName>
        <fullName evidence="4">MetA-pathway of phenol degradation</fullName>
    </recommendedName>
</protein>
<proteinExistence type="predicted"/>
<dbReference type="RefSeq" id="WP_004616343.1">
    <property type="nucleotide sequence ID" value="NZ_APMP01000003.1"/>
</dbReference>
<name>R0D431_CAUVI</name>
<reference evidence="2 3" key="1">
    <citation type="journal article" date="2013" name="Genome Announc.">
        <title>Draft Genome Sequence for Caulobacter sp. Strain OR37, a Bacterium Tolerant to Heavy Metals.</title>
        <authorList>
            <person name="Utturkar S.M."/>
            <person name="Bollmann A."/>
            <person name="Brzoska R.M."/>
            <person name="Klingeman D.M."/>
            <person name="Epstein S.E."/>
            <person name="Palumbo A.V."/>
            <person name="Brown S.D."/>
        </authorList>
    </citation>
    <scope>NUCLEOTIDE SEQUENCE [LARGE SCALE GENOMIC DNA]</scope>
    <source>
        <strain evidence="2 3">OR37</strain>
    </source>
</reference>
<comment type="caution">
    <text evidence="2">The sequence shown here is derived from an EMBL/GenBank/DDBJ whole genome shotgun (WGS) entry which is preliminary data.</text>
</comment>
<evidence type="ECO:0008006" key="4">
    <source>
        <dbReference type="Google" id="ProtNLM"/>
    </source>
</evidence>
<dbReference type="STRING" id="1292034.OR37_00935"/>
<dbReference type="eggNOG" id="ENOG5031WYM">
    <property type="taxonomic scope" value="Bacteria"/>
</dbReference>
<organism evidence="2 3">
    <name type="scientific">Caulobacter vibrioides OR37</name>
    <dbReference type="NCBI Taxonomy" id="1292034"/>
    <lineage>
        <taxon>Bacteria</taxon>
        <taxon>Pseudomonadati</taxon>
        <taxon>Pseudomonadota</taxon>
        <taxon>Alphaproteobacteria</taxon>
        <taxon>Caulobacterales</taxon>
        <taxon>Caulobacteraceae</taxon>
        <taxon>Caulobacter</taxon>
    </lineage>
</organism>
<evidence type="ECO:0000313" key="3">
    <source>
        <dbReference type="Proteomes" id="UP000013063"/>
    </source>
</evidence>
<dbReference type="Proteomes" id="UP000013063">
    <property type="component" value="Unassembled WGS sequence"/>
</dbReference>
<keyword evidence="1" id="KW-0732">Signal</keyword>
<evidence type="ECO:0000256" key="1">
    <source>
        <dbReference type="SAM" id="SignalP"/>
    </source>
</evidence>
<gene>
    <name evidence="2" type="ORF">OR37_00935</name>
</gene>
<dbReference type="EMBL" id="APMP01000003">
    <property type="protein sequence ID" value="ENZ83160.1"/>
    <property type="molecule type" value="Genomic_DNA"/>
</dbReference>
<dbReference type="AlphaFoldDB" id="R0D431"/>
<dbReference type="OrthoDB" id="5948508at2"/>
<keyword evidence="3" id="KW-1185">Reference proteome</keyword>
<sequence length="259" mass="28302" precursor="true">MSRTRPIGPRLSMAFVALATLSASSALAQTDEIQVYDGGLAAPGVVNLTLHDNYTPRGARTPGFPGGIAPNHTLNGVPEFAYGVTPWFEAGLYLPLYTLQSNGRARLDGFKLRALFAAPDADRRDLFYGVNFEFSVNSRHWAEKRTGGEIRPIIGARHGPWTVIANPILDTDYRGVSHMTFAPATRVAYDLSKTWTVAGETYSDFGEIRRFSPRAQQSHQVFAVVDHKAANLDIEAGVGWGLTQASDKLVLKLILSKDL</sequence>
<dbReference type="PATRIC" id="fig|1292034.3.peg.927"/>
<accession>R0D431</accession>
<feature type="signal peptide" evidence="1">
    <location>
        <begin position="1"/>
        <end position="28"/>
    </location>
</feature>
<evidence type="ECO:0000313" key="2">
    <source>
        <dbReference type="EMBL" id="ENZ83160.1"/>
    </source>
</evidence>
<feature type="chain" id="PRO_5004348015" description="MetA-pathway of phenol degradation" evidence="1">
    <location>
        <begin position="29"/>
        <end position="259"/>
    </location>
</feature>